<protein>
    <submittedName>
        <fullName evidence="1">Uncharacterized protein</fullName>
    </submittedName>
</protein>
<dbReference type="PATRIC" id="fig|1502295.3.peg.514"/>
<accession>A0A087S233</accession>
<reference evidence="1 2" key="1">
    <citation type="submission" date="2014-06" db="EMBL/GenBank/DDBJ databases">
        <authorList>
            <person name="Ngugi D.K."/>
            <person name="Blom J."/>
            <person name="Alam I."/>
            <person name="Rashid M."/>
            <person name="Baalawi W."/>
            <person name="Zhang G."/>
            <person name="Hikmawan T."/>
            <person name="Guan Y."/>
            <person name="Antunes A."/>
            <person name="Siam R."/>
            <person name="El-Dorry H."/>
            <person name="Bajic V."/>
            <person name="Stingl U."/>
        </authorList>
    </citation>
    <scope>NUCLEOTIDE SEQUENCE [LARGE SCALE GENOMIC DNA]</scope>
    <source>
        <strain evidence="1">SCGC AAA799-P11</strain>
    </source>
</reference>
<dbReference type="Proteomes" id="UP000029387">
    <property type="component" value="Unassembled WGS sequence"/>
</dbReference>
<evidence type="ECO:0000313" key="1">
    <source>
        <dbReference type="EMBL" id="KFM19787.1"/>
    </source>
</evidence>
<keyword evidence="2" id="KW-1185">Reference proteome</keyword>
<organism evidence="1 2">
    <name type="scientific">Marine Group I thaumarchaeote SCGC AAA799-P11</name>
    <dbReference type="NCBI Taxonomy" id="1502295"/>
    <lineage>
        <taxon>Archaea</taxon>
        <taxon>Nitrososphaerota</taxon>
        <taxon>Marine Group I</taxon>
    </lineage>
</organism>
<dbReference type="EMBL" id="JOSZ01000005">
    <property type="protein sequence ID" value="KFM19787.1"/>
    <property type="molecule type" value="Genomic_DNA"/>
</dbReference>
<name>A0A087S233_9ARCH</name>
<proteinExistence type="predicted"/>
<dbReference type="AlphaFoldDB" id="A0A087S233"/>
<comment type="caution">
    <text evidence="1">The sequence shown here is derived from an EMBL/GenBank/DDBJ whole genome shotgun (WGS) entry which is preliminary data.</text>
</comment>
<gene>
    <name evidence="1" type="ORF">AAA799P11_00532</name>
</gene>
<evidence type="ECO:0000313" key="2">
    <source>
        <dbReference type="Proteomes" id="UP000029387"/>
    </source>
</evidence>
<sequence length="157" mass="19008">MSENTENKQKSMKEHSDKLAKLGMELSKIQFSYKVEEKTSKDYWQKRIEKFEEYNKKALEYYNQIFSLIKVADKEESERFLLMISKFRQLASSLIEIMEKIKENPSIINSKDKQQSQWSREIKNSITEQSNKCLHHERDMNSHFRDFYEKHLKNVLE</sequence>